<dbReference type="InterPro" id="IPR011858">
    <property type="entry name" value="His6/HISN3"/>
</dbReference>
<protein>
    <submittedName>
        <fullName evidence="7">Phosphoribosylformimino-5-aminoimidazole carboxamide ribotide isomerase</fullName>
    </submittedName>
</protein>
<gene>
    <name evidence="7" type="primary">hisA</name>
    <name evidence="7" type="ORF">INF30_05800</name>
</gene>
<comment type="pathway">
    <text evidence="5">Amino-acid biosynthesis.</text>
</comment>
<evidence type="ECO:0000256" key="3">
    <source>
        <dbReference type="ARBA" id="ARBA00023102"/>
    </source>
</evidence>
<reference evidence="7 8" key="1">
    <citation type="submission" date="2020-10" db="EMBL/GenBank/DDBJ databases">
        <title>ChiBAC.</title>
        <authorList>
            <person name="Zenner C."/>
            <person name="Hitch T.C.A."/>
            <person name="Clavel T."/>
        </authorList>
    </citation>
    <scope>NUCLEOTIDE SEQUENCE [LARGE SCALE GENOMIC DNA]</scope>
    <source>
        <strain evidence="7 8">DSM 108991</strain>
    </source>
</reference>
<dbReference type="RefSeq" id="WP_226394531.1">
    <property type="nucleotide sequence ID" value="NZ_JADCKL010000003.1"/>
</dbReference>
<comment type="caution">
    <text evidence="7">The sequence shown here is derived from an EMBL/GenBank/DDBJ whole genome shotgun (WGS) entry which is preliminary data.</text>
</comment>
<dbReference type="InterPro" id="IPR044524">
    <property type="entry name" value="Isoase_HisA-like"/>
</dbReference>
<keyword evidence="2 6" id="KW-0028">Amino-acid biosynthesis</keyword>
<dbReference type="PANTHER" id="PTHR43090">
    <property type="entry name" value="1-(5-PHOSPHORIBOSYL)-5-[(5-PHOSPHORIBOSYLAMINO)METHYLIDENEAMINO] IMIDAZOLE-4-CARBOXAMIDE ISOMERASE"/>
    <property type="match status" value="1"/>
</dbReference>
<evidence type="ECO:0000256" key="4">
    <source>
        <dbReference type="ARBA" id="ARBA00023235"/>
    </source>
</evidence>
<organism evidence="7 8">
    <name type="scientific">Claveliimonas monacensis</name>
    <dbReference type="NCBI Taxonomy" id="2779351"/>
    <lineage>
        <taxon>Bacteria</taxon>
        <taxon>Bacillati</taxon>
        <taxon>Bacillota</taxon>
        <taxon>Clostridia</taxon>
        <taxon>Lachnospirales</taxon>
        <taxon>Lachnospiraceae</taxon>
        <taxon>Claveliimonas</taxon>
    </lineage>
</organism>
<dbReference type="Pfam" id="PF00977">
    <property type="entry name" value="His_biosynth"/>
    <property type="match status" value="1"/>
</dbReference>
<accession>A0ABR9RII8</accession>
<dbReference type="InterPro" id="IPR013785">
    <property type="entry name" value="Aldolase_TIM"/>
</dbReference>
<dbReference type="EMBL" id="JADCKL010000003">
    <property type="protein sequence ID" value="MBE5062772.1"/>
    <property type="molecule type" value="Genomic_DNA"/>
</dbReference>
<evidence type="ECO:0000256" key="2">
    <source>
        <dbReference type="ARBA" id="ARBA00022605"/>
    </source>
</evidence>
<dbReference type="Gene3D" id="3.20.20.70">
    <property type="entry name" value="Aldolase class I"/>
    <property type="match status" value="1"/>
</dbReference>
<dbReference type="InterPro" id="IPR011060">
    <property type="entry name" value="RibuloseP-bd_barrel"/>
</dbReference>
<evidence type="ECO:0000313" key="8">
    <source>
        <dbReference type="Proteomes" id="UP000758652"/>
    </source>
</evidence>
<dbReference type="Proteomes" id="UP000758652">
    <property type="component" value="Unassembled WGS sequence"/>
</dbReference>
<dbReference type="SUPFAM" id="SSF51366">
    <property type="entry name" value="Ribulose-phoshate binding barrel"/>
    <property type="match status" value="1"/>
</dbReference>
<dbReference type="NCBIfam" id="TIGR02129">
    <property type="entry name" value="hisA_euk"/>
    <property type="match status" value="1"/>
</dbReference>
<dbReference type="InterPro" id="IPR006062">
    <property type="entry name" value="His_biosynth"/>
</dbReference>
<keyword evidence="3 6" id="KW-0368">Histidine biosynthesis</keyword>
<evidence type="ECO:0000256" key="6">
    <source>
        <dbReference type="RuleBase" id="RU003657"/>
    </source>
</evidence>
<sequence>MRFRPCIDIHNGKVKQIVGGSLKDERDQAEENFVSERSAAFYADMFRRDNLKGGHMILLNPPSSPYFEADRQQAAEALAVWPGGLQIGGGVTADNASSYIKAGASHVVVTSYVFKDGQVQWENLEKLADAVGAGHVVLDVSCRKKDGKYYIVTDRWQKFTKVQLGEEILYWMKEYCDEFLVHGVDVEGKSAGIEEGLVEMLAGVQGIPITYAGGISSLDELECFRRVSGGRLDFTIGSALDLYGGDIPYDEVKNYSAGTAR</sequence>
<evidence type="ECO:0000313" key="7">
    <source>
        <dbReference type="EMBL" id="MBE5062772.1"/>
    </source>
</evidence>
<dbReference type="PANTHER" id="PTHR43090:SF2">
    <property type="entry name" value="1-(5-PHOSPHORIBOSYL)-5-[(5-PHOSPHORIBOSYLAMINO)METHYLIDENEAMINO] IMIDAZOLE-4-CARBOXAMIDE ISOMERASE"/>
    <property type="match status" value="1"/>
</dbReference>
<dbReference type="CDD" id="cd04723">
    <property type="entry name" value="HisA_HisF"/>
    <property type="match status" value="1"/>
</dbReference>
<name>A0ABR9RII8_9FIRM</name>
<comment type="similarity">
    <text evidence="1 6">Belongs to the HisA/HisF family.</text>
</comment>
<evidence type="ECO:0000256" key="1">
    <source>
        <dbReference type="ARBA" id="ARBA00009667"/>
    </source>
</evidence>
<evidence type="ECO:0000256" key="5">
    <source>
        <dbReference type="ARBA" id="ARBA00029440"/>
    </source>
</evidence>
<proteinExistence type="inferred from homology"/>
<keyword evidence="4 7" id="KW-0413">Isomerase</keyword>
<dbReference type="GO" id="GO:0016853">
    <property type="term" value="F:isomerase activity"/>
    <property type="evidence" value="ECO:0007669"/>
    <property type="project" value="UniProtKB-KW"/>
</dbReference>
<keyword evidence="8" id="KW-1185">Reference proteome</keyword>